<proteinExistence type="predicted"/>
<gene>
    <name evidence="1" type="ordered locus">SAR116_1764</name>
</gene>
<dbReference type="EMBL" id="CP001751">
    <property type="protein sequence ID" value="ADE40007.1"/>
    <property type="molecule type" value="Genomic_DNA"/>
</dbReference>
<protein>
    <submittedName>
        <fullName evidence="1">NUDIX domain protein</fullName>
    </submittedName>
</protein>
<reference evidence="1 2" key="1">
    <citation type="journal article" date="2010" name="J. Bacteriol.">
        <title>Complete genome sequence of "Candidatus Puniceispirillum marinum" IMCC1322, a representative of the SAR116 clade in the Alphaproteobacteria.</title>
        <authorList>
            <person name="Oh H.M."/>
            <person name="Kwon K.K."/>
            <person name="Kang I."/>
            <person name="Kang S.G."/>
            <person name="Lee J.H."/>
            <person name="Kim S.J."/>
            <person name="Cho J.C."/>
        </authorList>
    </citation>
    <scope>NUCLEOTIDE SEQUENCE [LARGE SCALE GENOMIC DNA]</scope>
    <source>
        <strain evidence="1 2">IMCC1322</strain>
    </source>
</reference>
<organism evidence="1 2">
    <name type="scientific">Puniceispirillum marinum (strain IMCC1322)</name>
    <dbReference type="NCBI Taxonomy" id="488538"/>
    <lineage>
        <taxon>Bacteria</taxon>
        <taxon>Pseudomonadati</taxon>
        <taxon>Pseudomonadota</taxon>
        <taxon>Alphaproteobacteria</taxon>
        <taxon>Candidatus Puniceispirillales</taxon>
        <taxon>Candidatus Puniceispirillaceae</taxon>
        <taxon>Candidatus Puniceispirillum</taxon>
    </lineage>
</organism>
<name>D5BMG4_PUNMI</name>
<dbReference type="HOGENOM" id="CLU_2685184_0_0_5"/>
<evidence type="ECO:0000313" key="1">
    <source>
        <dbReference type="EMBL" id="ADE40007.1"/>
    </source>
</evidence>
<evidence type="ECO:0000313" key="2">
    <source>
        <dbReference type="Proteomes" id="UP000007460"/>
    </source>
</evidence>
<sequence>MGQGTEKPESLLPLPGFRKRRFRDRWPFGIRGRNIAVAMVARGVTLHYSSSSMKPDHMKKHMSFIWHNQITNAG</sequence>
<accession>D5BMG4</accession>
<dbReference type="KEGG" id="apb:SAR116_1764"/>
<dbReference type="AlphaFoldDB" id="D5BMG4"/>
<dbReference type="Proteomes" id="UP000007460">
    <property type="component" value="Chromosome"/>
</dbReference>
<keyword evidence="2" id="KW-1185">Reference proteome</keyword>